<proteinExistence type="inferred from homology"/>
<comment type="similarity">
    <text evidence="2">Belongs to the AzlC family.</text>
</comment>
<accession>A0A239C5F8</accession>
<keyword evidence="3" id="KW-0813">Transport</keyword>
<evidence type="ECO:0000256" key="4">
    <source>
        <dbReference type="ARBA" id="ARBA00022475"/>
    </source>
</evidence>
<evidence type="ECO:0000256" key="6">
    <source>
        <dbReference type="ARBA" id="ARBA00022989"/>
    </source>
</evidence>
<feature type="transmembrane region" description="Helical" evidence="8">
    <location>
        <begin position="45"/>
        <end position="64"/>
    </location>
</feature>
<keyword evidence="7 8" id="KW-0472">Membrane</keyword>
<name>A0A239C5F8_9RHOB</name>
<keyword evidence="10" id="KW-1185">Reference proteome</keyword>
<dbReference type="EMBL" id="FZOY01000001">
    <property type="protein sequence ID" value="SNS15436.1"/>
    <property type="molecule type" value="Genomic_DNA"/>
</dbReference>
<dbReference type="GO" id="GO:0005886">
    <property type="term" value="C:plasma membrane"/>
    <property type="evidence" value="ECO:0007669"/>
    <property type="project" value="UniProtKB-SubCell"/>
</dbReference>
<reference evidence="9 10" key="1">
    <citation type="submission" date="2017-06" db="EMBL/GenBank/DDBJ databases">
        <authorList>
            <person name="Kim H.J."/>
            <person name="Triplett B.A."/>
        </authorList>
    </citation>
    <scope>NUCLEOTIDE SEQUENCE [LARGE SCALE GENOMIC DNA]</scope>
    <source>
        <strain evidence="9 10">DSM 29339</strain>
    </source>
</reference>
<dbReference type="InterPro" id="IPR011606">
    <property type="entry name" value="Brnchd-chn_aa_trnsp_permease"/>
</dbReference>
<evidence type="ECO:0000256" key="5">
    <source>
        <dbReference type="ARBA" id="ARBA00022692"/>
    </source>
</evidence>
<keyword evidence="4" id="KW-1003">Cell membrane</keyword>
<evidence type="ECO:0000313" key="9">
    <source>
        <dbReference type="EMBL" id="SNS15436.1"/>
    </source>
</evidence>
<dbReference type="RefSeq" id="WP_089230601.1">
    <property type="nucleotide sequence ID" value="NZ_FZOY01000001.1"/>
</dbReference>
<dbReference type="Proteomes" id="UP000198426">
    <property type="component" value="Unassembled WGS sequence"/>
</dbReference>
<dbReference type="GO" id="GO:1903785">
    <property type="term" value="P:L-valine transmembrane transport"/>
    <property type="evidence" value="ECO:0007669"/>
    <property type="project" value="TreeGrafter"/>
</dbReference>
<evidence type="ECO:0000313" key="10">
    <source>
        <dbReference type="Proteomes" id="UP000198426"/>
    </source>
</evidence>
<feature type="transmembrane region" description="Helical" evidence="8">
    <location>
        <begin position="167"/>
        <end position="185"/>
    </location>
</feature>
<gene>
    <name evidence="9" type="ORF">SAMN05421757_101103</name>
</gene>
<comment type="subcellular location">
    <subcellularLocation>
        <location evidence="1">Cell membrane</location>
        <topology evidence="1">Multi-pass membrane protein</topology>
    </subcellularLocation>
</comment>
<evidence type="ECO:0000256" key="1">
    <source>
        <dbReference type="ARBA" id="ARBA00004651"/>
    </source>
</evidence>
<dbReference type="AlphaFoldDB" id="A0A239C5F8"/>
<keyword evidence="5 8" id="KW-0812">Transmembrane</keyword>
<feature type="transmembrane region" description="Helical" evidence="8">
    <location>
        <begin position="71"/>
        <end position="90"/>
    </location>
</feature>
<evidence type="ECO:0000256" key="3">
    <source>
        <dbReference type="ARBA" id="ARBA00022448"/>
    </source>
</evidence>
<keyword evidence="6 8" id="KW-1133">Transmembrane helix</keyword>
<organism evidence="9 10">
    <name type="scientific">Tropicimonas sediminicola</name>
    <dbReference type="NCBI Taxonomy" id="1031541"/>
    <lineage>
        <taxon>Bacteria</taxon>
        <taxon>Pseudomonadati</taxon>
        <taxon>Pseudomonadota</taxon>
        <taxon>Alphaproteobacteria</taxon>
        <taxon>Rhodobacterales</taxon>
        <taxon>Roseobacteraceae</taxon>
        <taxon>Tropicimonas</taxon>
    </lineage>
</organism>
<sequence>MPFSTTKSAYLAGCRASAPFLLVVAPFALLFGVVATETGLDVLQVMAFTSVVVAGAAQFTALQLMNDHAPAIIILVSALAVNLRMAMYSASLTPHLGSAPMWQRALVAYMLFDQNFATALSRYEMERDMPMQQRVAYYFGASTPLLPVWIAFTFIGTVIGRGIPPEFALDFALPITFIAIIGPAVRTPAHLAAALVSVTLGLALAGLPYNFGLLIAAVAALAAGAEVERRLYPGGLP</sequence>
<evidence type="ECO:0000256" key="7">
    <source>
        <dbReference type="ARBA" id="ARBA00023136"/>
    </source>
</evidence>
<dbReference type="OrthoDB" id="3579489at2"/>
<evidence type="ECO:0000256" key="2">
    <source>
        <dbReference type="ARBA" id="ARBA00010735"/>
    </source>
</evidence>
<dbReference type="Pfam" id="PF03591">
    <property type="entry name" value="AzlC"/>
    <property type="match status" value="1"/>
</dbReference>
<dbReference type="PANTHER" id="PTHR34979">
    <property type="entry name" value="INNER MEMBRANE PROTEIN YGAZ"/>
    <property type="match status" value="1"/>
</dbReference>
<feature type="transmembrane region" description="Helical" evidence="8">
    <location>
        <begin position="192"/>
        <end position="223"/>
    </location>
</feature>
<dbReference type="PANTHER" id="PTHR34979:SF1">
    <property type="entry name" value="INNER MEMBRANE PROTEIN YGAZ"/>
    <property type="match status" value="1"/>
</dbReference>
<evidence type="ECO:0000256" key="8">
    <source>
        <dbReference type="SAM" id="Phobius"/>
    </source>
</evidence>
<protein>
    <submittedName>
        <fullName evidence="9">Predicted branched-chain amino acid permease (Azaleucine resistance)</fullName>
    </submittedName>
</protein>
<feature type="transmembrane region" description="Helical" evidence="8">
    <location>
        <begin position="135"/>
        <end position="155"/>
    </location>
</feature>